<keyword evidence="2" id="KW-1185">Reference proteome</keyword>
<evidence type="ECO:0000313" key="1">
    <source>
        <dbReference type="EMBL" id="KIM59230.1"/>
    </source>
</evidence>
<proteinExistence type="predicted"/>
<dbReference type="Proteomes" id="UP000053989">
    <property type="component" value="Unassembled WGS sequence"/>
</dbReference>
<dbReference type="OrthoDB" id="3248548at2759"/>
<protein>
    <submittedName>
        <fullName evidence="1">Uncharacterized protein</fullName>
    </submittedName>
</protein>
<sequence>MPTQRELEEAACADGVIPLFTSDWIRETAIGKFIFEMVQNDRLTLQDLRVLVESPSVSDAHWQIVACAFDLKPLMDEYQLPIFSIPRTFLPPSFHKRVMHDSINWLDAYGDNVLHDGSTPARMRLIDAWLVPVCALYKGLVTDRPASRIPGKPQTWGVVEHAVYILQGAILLVMELKLSLKDKKDYVAQVLLELASAYKLNCDKGFEEQHRVFAVLTDLQDFYFFSYDGSTFSRGYEIMVSSCTREAFLRGMVEVAECFFSTILYGYISALEAVTINRSKQDRSIESWKPNKHRSLCVGATAPP</sequence>
<dbReference type="HOGENOM" id="CLU_918647_0_0_1"/>
<evidence type="ECO:0000313" key="2">
    <source>
        <dbReference type="Proteomes" id="UP000053989"/>
    </source>
</evidence>
<name>A0A0C3DEV4_9AGAM</name>
<reference evidence="1 2" key="1">
    <citation type="submission" date="2014-04" db="EMBL/GenBank/DDBJ databases">
        <authorList>
            <consortium name="DOE Joint Genome Institute"/>
            <person name="Kuo A."/>
            <person name="Kohler A."/>
            <person name="Nagy L.G."/>
            <person name="Floudas D."/>
            <person name="Copeland A."/>
            <person name="Barry K.W."/>
            <person name="Cichocki N."/>
            <person name="Veneault-Fourrey C."/>
            <person name="LaButti K."/>
            <person name="Lindquist E.A."/>
            <person name="Lipzen A."/>
            <person name="Lundell T."/>
            <person name="Morin E."/>
            <person name="Murat C."/>
            <person name="Sun H."/>
            <person name="Tunlid A."/>
            <person name="Henrissat B."/>
            <person name="Grigoriev I.V."/>
            <person name="Hibbett D.S."/>
            <person name="Martin F."/>
            <person name="Nordberg H.P."/>
            <person name="Cantor M.N."/>
            <person name="Hua S.X."/>
        </authorList>
    </citation>
    <scope>NUCLEOTIDE SEQUENCE [LARGE SCALE GENOMIC DNA]</scope>
    <source>
        <strain evidence="1 2">Foug A</strain>
    </source>
</reference>
<organism evidence="1 2">
    <name type="scientific">Scleroderma citrinum Foug A</name>
    <dbReference type="NCBI Taxonomy" id="1036808"/>
    <lineage>
        <taxon>Eukaryota</taxon>
        <taxon>Fungi</taxon>
        <taxon>Dikarya</taxon>
        <taxon>Basidiomycota</taxon>
        <taxon>Agaricomycotina</taxon>
        <taxon>Agaricomycetes</taxon>
        <taxon>Agaricomycetidae</taxon>
        <taxon>Boletales</taxon>
        <taxon>Sclerodermatineae</taxon>
        <taxon>Sclerodermataceae</taxon>
        <taxon>Scleroderma</taxon>
    </lineage>
</organism>
<dbReference type="EMBL" id="KN822076">
    <property type="protein sequence ID" value="KIM59230.1"/>
    <property type="molecule type" value="Genomic_DNA"/>
</dbReference>
<dbReference type="InParanoid" id="A0A0C3DEV4"/>
<reference evidence="2" key="2">
    <citation type="submission" date="2015-01" db="EMBL/GenBank/DDBJ databases">
        <title>Evolutionary Origins and Diversification of the Mycorrhizal Mutualists.</title>
        <authorList>
            <consortium name="DOE Joint Genome Institute"/>
            <consortium name="Mycorrhizal Genomics Consortium"/>
            <person name="Kohler A."/>
            <person name="Kuo A."/>
            <person name="Nagy L.G."/>
            <person name="Floudas D."/>
            <person name="Copeland A."/>
            <person name="Barry K.W."/>
            <person name="Cichocki N."/>
            <person name="Veneault-Fourrey C."/>
            <person name="LaButti K."/>
            <person name="Lindquist E.A."/>
            <person name="Lipzen A."/>
            <person name="Lundell T."/>
            <person name="Morin E."/>
            <person name="Murat C."/>
            <person name="Riley R."/>
            <person name="Ohm R."/>
            <person name="Sun H."/>
            <person name="Tunlid A."/>
            <person name="Henrissat B."/>
            <person name="Grigoriev I.V."/>
            <person name="Hibbett D.S."/>
            <person name="Martin F."/>
        </authorList>
    </citation>
    <scope>NUCLEOTIDE SEQUENCE [LARGE SCALE GENOMIC DNA]</scope>
    <source>
        <strain evidence="2">Foug A</strain>
    </source>
</reference>
<accession>A0A0C3DEV4</accession>
<gene>
    <name evidence="1" type="ORF">SCLCIDRAFT_1218032</name>
</gene>
<dbReference type="AlphaFoldDB" id="A0A0C3DEV4"/>